<keyword evidence="6" id="KW-1185">Reference proteome</keyword>
<evidence type="ECO:0000256" key="1">
    <source>
        <dbReference type="ARBA" id="ARBA00022741"/>
    </source>
</evidence>
<evidence type="ECO:0000313" key="6">
    <source>
        <dbReference type="Proteomes" id="UP000050417"/>
    </source>
</evidence>
<dbReference type="OrthoDB" id="9808166at2"/>
<dbReference type="GO" id="GO:0005829">
    <property type="term" value="C:cytosol"/>
    <property type="evidence" value="ECO:0007669"/>
    <property type="project" value="TreeGrafter"/>
</dbReference>
<dbReference type="GO" id="GO:0030983">
    <property type="term" value="F:mismatched DNA binding"/>
    <property type="evidence" value="ECO:0007669"/>
    <property type="project" value="InterPro"/>
</dbReference>
<keyword evidence="1" id="KW-0547">Nucleotide-binding</keyword>
<proteinExistence type="predicted"/>
<gene>
    <name evidence="5" type="ORF">ADN00_18050</name>
</gene>
<dbReference type="InterPro" id="IPR027417">
    <property type="entry name" value="P-loop_NTPase"/>
</dbReference>
<evidence type="ECO:0000256" key="3">
    <source>
        <dbReference type="ARBA" id="ARBA00023125"/>
    </source>
</evidence>
<dbReference type="STRING" id="1134406.ADN00_18050"/>
<accession>A0A0P6WMH0</accession>
<dbReference type="InterPro" id="IPR000432">
    <property type="entry name" value="DNA_mismatch_repair_MutS_C"/>
</dbReference>
<keyword evidence="3" id="KW-0238">DNA-binding</keyword>
<reference evidence="5 6" key="1">
    <citation type="submission" date="2015-07" db="EMBL/GenBank/DDBJ databases">
        <title>Genome sequence of Ornatilinea apprima DSM 23815.</title>
        <authorList>
            <person name="Hemp J."/>
            <person name="Ward L.M."/>
            <person name="Pace L.A."/>
            <person name="Fischer W.W."/>
        </authorList>
    </citation>
    <scope>NUCLEOTIDE SEQUENCE [LARGE SCALE GENOMIC DNA]</scope>
    <source>
        <strain evidence="5 6">P3M-1</strain>
    </source>
</reference>
<comment type="caution">
    <text evidence="5">The sequence shown here is derived from an EMBL/GenBank/DDBJ whole genome shotgun (WGS) entry which is preliminary data.</text>
</comment>
<dbReference type="EMBL" id="LGCL01000045">
    <property type="protein sequence ID" value="KPL69975.1"/>
    <property type="molecule type" value="Genomic_DNA"/>
</dbReference>
<evidence type="ECO:0000259" key="4">
    <source>
        <dbReference type="SMART" id="SM00534"/>
    </source>
</evidence>
<organism evidence="5 6">
    <name type="scientific">Ornatilinea apprima</name>
    <dbReference type="NCBI Taxonomy" id="1134406"/>
    <lineage>
        <taxon>Bacteria</taxon>
        <taxon>Bacillati</taxon>
        <taxon>Chloroflexota</taxon>
        <taxon>Anaerolineae</taxon>
        <taxon>Anaerolineales</taxon>
        <taxon>Anaerolineaceae</taxon>
        <taxon>Ornatilinea</taxon>
    </lineage>
</organism>
<dbReference type="Proteomes" id="UP000050417">
    <property type="component" value="Unassembled WGS sequence"/>
</dbReference>
<dbReference type="GO" id="GO:0140664">
    <property type="term" value="F:ATP-dependent DNA damage sensor activity"/>
    <property type="evidence" value="ECO:0007669"/>
    <property type="project" value="InterPro"/>
</dbReference>
<dbReference type="SMART" id="SM00534">
    <property type="entry name" value="MUTSac"/>
    <property type="match status" value="1"/>
</dbReference>
<sequence>MKAYLMFNDRDFDLKGPQRTNQDFLVQDLELDFLFNAMAGGDKYLLEVATKALLSDAPMTVERVLYRQAILKDCLKNPSIVREIYHIALDAIEKEKKAYFGFFCKFPDSILSRSIEVLQLFSDTLKRLRAISETYGAQFDSQGFQTLFAMLQRELSDAYFLEIQNHLRVLKFRDGVWISAELGQANKGINYVLRKPPENHSNWFDRLFTIQPPEFSYTIADRDEAGSRALSELRERGINLVANALAQSCDHILNFLVLLRTELAFYLGCMNLYEQLGQMGEPATFPVPARSEERELCFEGLYDMCLALNLQQKVIGNDLEADRKDLLIITGANQGGKSTFLRSIGLAQLMMQNGMFVPAISYRANLCEGLFTHFKREEDTTMKSGKLDEELSRMNTIAGHLAEHSMVLFNESFAATNEREGSEIARQIVRALVERKVKVFFVTHLFDFAQSMFEEGSLTSIFLRADRQTDGGRTFKLYEGEPLQTSFGLDVYQRVFASRADRD</sequence>
<keyword evidence="2" id="KW-0067">ATP-binding</keyword>
<dbReference type="InterPro" id="IPR045076">
    <property type="entry name" value="MutS"/>
</dbReference>
<dbReference type="SUPFAM" id="SSF52540">
    <property type="entry name" value="P-loop containing nucleoside triphosphate hydrolases"/>
    <property type="match status" value="1"/>
</dbReference>
<dbReference type="AlphaFoldDB" id="A0A0P6WMH0"/>
<dbReference type="Pfam" id="PF00488">
    <property type="entry name" value="MutS_V"/>
    <property type="match status" value="1"/>
</dbReference>
<dbReference type="RefSeq" id="WP_075064441.1">
    <property type="nucleotide sequence ID" value="NZ_LGCL01000045.1"/>
</dbReference>
<protein>
    <submittedName>
        <fullName evidence="5">DNA mismatch repair protein MutS</fullName>
    </submittedName>
</protein>
<name>A0A0P6WMH0_9CHLR</name>
<dbReference type="PATRIC" id="fig|1134406.4.peg.2911"/>
<dbReference type="Gene3D" id="3.40.50.300">
    <property type="entry name" value="P-loop containing nucleotide triphosphate hydrolases"/>
    <property type="match status" value="1"/>
</dbReference>
<dbReference type="PANTHER" id="PTHR11361:SF34">
    <property type="entry name" value="DNA MISMATCH REPAIR PROTEIN MSH1, MITOCHONDRIAL"/>
    <property type="match status" value="1"/>
</dbReference>
<feature type="domain" description="DNA mismatch repair proteins mutS family" evidence="4">
    <location>
        <begin position="324"/>
        <end position="502"/>
    </location>
</feature>
<dbReference type="PANTHER" id="PTHR11361">
    <property type="entry name" value="DNA MISMATCH REPAIR PROTEIN MUTS FAMILY MEMBER"/>
    <property type="match status" value="1"/>
</dbReference>
<dbReference type="GO" id="GO:0006298">
    <property type="term" value="P:mismatch repair"/>
    <property type="evidence" value="ECO:0007669"/>
    <property type="project" value="InterPro"/>
</dbReference>
<evidence type="ECO:0000313" key="5">
    <source>
        <dbReference type="EMBL" id="KPL69975.1"/>
    </source>
</evidence>
<dbReference type="GO" id="GO:0005524">
    <property type="term" value="F:ATP binding"/>
    <property type="evidence" value="ECO:0007669"/>
    <property type="project" value="UniProtKB-KW"/>
</dbReference>
<evidence type="ECO:0000256" key="2">
    <source>
        <dbReference type="ARBA" id="ARBA00022840"/>
    </source>
</evidence>